<proteinExistence type="predicted"/>
<evidence type="ECO:0000313" key="4">
    <source>
        <dbReference type="Proteomes" id="UP000255277"/>
    </source>
</evidence>
<dbReference type="InterPro" id="IPR025711">
    <property type="entry name" value="PepSY"/>
</dbReference>
<feature type="domain" description="PepSY" evidence="1">
    <location>
        <begin position="128"/>
        <end position="182"/>
    </location>
</feature>
<gene>
    <name evidence="3" type="ORF">NCTC12195_00766</name>
    <name evidence="2" type="ORF">SGA02_23500</name>
</gene>
<dbReference type="Pfam" id="PF03413">
    <property type="entry name" value="PepSY"/>
    <property type="match status" value="1"/>
</dbReference>
<organism evidence="3 4">
    <name type="scientific">Staphylococcus gallinarum</name>
    <dbReference type="NCBI Taxonomy" id="1293"/>
    <lineage>
        <taxon>Bacteria</taxon>
        <taxon>Bacillati</taxon>
        <taxon>Bacillota</taxon>
        <taxon>Bacilli</taxon>
        <taxon>Bacillales</taxon>
        <taxon>Staphylococcaceae</taxon>
        <taxon>Staphylococcus</taxon>
    </lineage>
</organism>
<reference evidence="2 5" key="2">
    <citation type="submission" date="2019-07" db="EMBL/GenBank/DDBJ databases">
        <title>Whole genome shotgun sequence of Staphylococcus gallinarum NBRC 109767.</title>
        <authorList>
            <person name="Hosoyama A."/>
            <person name="Uohara A."/>
            <person name="Ohji S."/>
            <person name="Ichikawa N."/>
        </authorList>
    </citation>
    <scope>NUCLEOTIDE SEQUENCE [LARGE SCALE GENOMIC DNA]</scope>
    <source>
        <strain evidence="2 5">NBRC 109767</strain>
    </source>
</reference>
<evidence type="ECO:0000313" key="5">
    <source>
        <dbReference type="Proteomes" id="UP000321057"/>
    </source>
</evidence>
<dbReference type="EMBL" id="UHDK01000001">
    <property type="protein sequence ID" value="SUM31357.1"/>
    <property type="molecule type" value="Genomic_DNA"/>
</dbReference>
<keyword evidence="3" id="KW-0449">Lipoprotein</keyword>
<name>A0A0D0RRL1_STAGA</name>
<reference evidence="3 4" key="1">
    <citation type="submission" date="2018-06" db="EMBL/GenBank/DDBJ databases">
        <authorList>
            <consortium name="Pathogen Informatics"/>
            <person name="Doyle S."/>
        </authorList>
    </citation>
    <scope>NUCLEOTIDE SEQUENCE [LARGE SCALE GENOMIC DNA]</scope>
    <source>
        <strain evidence="3 4">NCTC12195</strain>
    </source>
</reference>
<dbReference type="STRING" id="1293.SH09_00145"/>
<dbReference type="EMBL" id="BKAX01000006">
    <property type="protein sequence ID" value="GEQ06522.1"/>
    <property type="molecule type" value="Genomic_DNA"/>
</dbReference>
<dbReference type="OrthoDB" id="2418653at2"/>
<dbReference type="RefSeq" id="WP_042737588.1">
    <property type="nucleotide sequence ID" value="NZ_BKAX01000006.1"/>
</dbReference>
<dbReference type="PROSITE" id="PS51257">
    <property type="entry name" value="PROKAR_LIPOPROTEIN"/>
    <property type="match status" value="1"/>
</dbReference>
<protein>
    <submittedName>
        <fullName evidence="3">Lipoprotein</fullName>
    </submittedName>
    <submittedName>
        <fullName evidence="2">Peptidase</fullName>
    </submittedName>
</protein>
<dbReference type="Proteomes" id="UP000321057">
    <property type="component" value="Unassembled WGS sequence"/>
</dbReference>
<evidence type="ECO:0000313" key="3">
    <source>
        <dbReference type="EMBL" id="SUM31357.1"/>
    </source>
</evidence>
<evidence type="ECO:0000313" key="2">
    <source>
        <dbReference type="EMBL" id="GEQ06522.1"/>
    </source>
</evidence>
<sequence>MKLKYISGIVLTSVLLVACGNSDESKEDKDEATGGNKGTSDKVITINKVKTNPTDAIKKAQQTYTNQDLKGISFEKSNGKWSYKVEQQGQNEESEVVIVDSNGKVLHKESEKENDIDKREAFHYDDVIDYKKAIKKGQKEFDGEIREWSLAKDDGQLVYDMDLSKDQETHEITVDAKNGKVLQNETDN</sequence>
<evidence type="ECO:0000259" key="1">
    <source>
        <dbReference type="Pfam" id="PF03413"/>
    </source>
</evidence>
<dbReference type="AlphaFoldDB" id="A0A0D0RRL1"/>
<keyword evidence="5" id="KW-1185">Reference proteome</keyword>
<dbReference type="Proteomes" id="UP000255277">
    <property type="component" value="Unassembled WGS sequence"/>
</dbReference>
<dbReference type="Gene3D" id="3.10.450.40">
    <property type="match status" value="2"/>
</dbReference>
<accession>A0A0D0RRL1</accession>